<dbReference type="InterPro" id="IPR052895">
    <property type="entry name" value="HetReg/Transcr_Mod"/>
</dbReference>
<evidence type="ECO:0000313" key="1">
    <source>
        <dbReference type="EMBL" id="KAL1646556.1"/>
    </source>
</evidence>
<dbReference type="Proteomes" id="UP001521184">
    <property type="component" value="Unassembled WGS sequence"/>
</dbReference>
<gene>
    <name evidence="1" type="ORF">SLS58_003142</name>
</gene>
<reference evidence="1 2" key="1">
    <citation type="journal article" date="2023" name="Plant Dis.">
        <title>First Report of Diplodia intermedia Causing Canker and Dieback Diseases on Apple Trees in Canada.</title>
        <authorList>
            <person name="Ellouze W."/>
            <person name="Ilyukhin E."/>
            <person name="Sulman M."/>
            <person name="Ali S."/>
        </authorList>
    </citation>
    <scope>NUCLEOTIDE SEQUENCE [LARGE SCALE GENOMIC DNA]</scope>
    <source>
        <strain evidence="1 2">M45-28</strain>
    </source>
</reference>
<accession>A0ABR3TX03</accession>
<sequence length="262" mass="29105">MYGDGIHTLDRFDQTIEEARERNREGYNASADRPPSVAFHGETVLSLNCVHVGEVARTTDAACHRIDPESVRLFLSTKCAPVIGYHARKAGRYPACPDAAARGPNGSIDNREAFWRTVFGNRCVSEASDGSKRHPTQQDMENLKTFVFFPHDDLPGSIRDQLLSDMGCHIFNRRFFITRDNLVGFGPSNMEPGDDVWIPGGSKVPFVFRPLDGPGPEEMGYSVSDSGLHPARRWRTVVGDCYVHGVMEGETAGMPEFVLFLK</sequence>
<evidence type="ECO:0000313" key="2">
    <source>
        <dbReference type="Proteomes" id="UP001521184"/>
    </source>
</evidence>
<organism evidence="1 2">
    <name type="scientific">Diplodia intermedia</name>
    <dbReference type="NCBI Taxonomy" id="856260"/>
    <lineage>
        <taxon>Eukaryota</taxon>
        <taxon>Fungi</taxon>
        <taxon>Dikarya</taxon>
        <taxon>Ascomycota</taxon>
        <taxon>Pezizomycotina</taxon>
        <taxon>Dothideomycetes</taxon>
        <taxon>Dothideomycetes incertae sedis</taxon>
        <taxon>Botryosphaeriales</taxon>
        <taxon>Botryosphaeriaceae</taxon>
        <taxon>Diplodia</taxon>
    </lineage>
</organism>
<name>A0ABR3TX03_9PEZI</name>
<dbReference type="PANTHER" id="PTHR24148">
    <property type="entry name" value="ANKYRIN REPEAT DOMAIN-CONTAINING PROTEIN 39 HOMOLOG-RELATED"/>
    <property type="match status" value="1"/>
</dbReference>
<comment type="caution">
    <text evidence="1">The sequence shown here is derived from an EMBL/GenBank/DDBJ whole genome shotgun (WGS) entry which is preliminary data.</text>
</comment>
<dbReference type="EMBL" id="JAKEKT020000015">
    <property type="protein sequence ID" value="KAL1646556.1"/>
    <property type="molecule type" value="Genomic_DNA"/>
</dbReference>
<protein>
    <submittedName>
        <fullName evidence="1">Uncharacterized protein</fullName>
    </submittedName>
</protein>
<dbReference type="Pfam" id="PF26639">
    <property type="entry name" value="Het-6_barrel"/>
    <property type="match status" value="1"/>
</dbReference>
<proteinExistence type="predicted"/>
<dbReference type="PANTHER" id="PTHR24148:SF73">
    <property type="entry name" value="HET DOMAIN PROTEIN (AFU_ORTHOLOGUE AFUA_8G01020)"/>
    <property type="match status" value="1"/>
</dbReference>
<keyword evidence="2" id="KW-1185">Reference proteome</keyword>